<dbReference type="Proteomes" id="UP000250928">
    <property type="component" value="Unassembled WGS sequence"/>
</dbReference>
<dbReference type="AlphaFoldDB" id="A0A657Q4Y5"/>
<dbReference type="GO" id="GO:0005737">
    <property type="term" value="C:cytoplasm"/>
    <property type="evidence" value="ECO:0007669"/>
    <property type="project" value="UniProtKB-SubCell"/>
</dbReference>
<evidence type="ECO:0000256" key="11">
    <source>
        <dbReference type="ARBA" id="ARBA00047944"/>
    </source>
</evidence>
<dbReference type="EC" id="2.1.1.193" evidence="3 12"/>
<organism evidence="15 16">
    <name type="scientific">Candidatus Sedimenticola endophacoides</name>
    <dbReference type="NCBI Taxonomy" id="2548426"/>
    <lineage>
        <taxon>Bacteria</taxon>
        <taxon>Pseudomonadati</taxon>
        <taxon>Pseudomonadota</taxon>
        <taxon>Gammaproteobacteria</taxon>
        <taxon>Chromatiales</taxon>
        <taxon>Sedimenticolaceae</taxon>
        <taxon>Sedimenticola</taxon>
    </lineage>
</organism>
<dbReference type="InterPro" id="IPR015947">
    <property type="entry name" value="PUA-like_sf"/>
</dbReference>
<keyword evidence="7 12" id="KW-0489">Methyltransferase</keyword>
<dbReference type="Gene3D" id="3.40.1280.10">
    <property type="match status" value="1"/>
</dbReference>
<evidence type="ECO:0000259" key="14">
    <source>
        <dbReference type="Pfam" id="PF20260"/>
    </source>
</evidence>
<keyword evidence="9 12" id="KW-0949">S-adenosyl-L-methionine</keyword>
<keyword evidence="6 12" id="KW-0698">rRNA processing</keyword>
<evidence type="ECO:0000256" key="1">
    <source>
        <dbReference type="ARBA" id="ARBA00004496"/>
    </source>
</evidence>
<evidence type="ECO:0000256" key="4">
    <source>
        <dbReference type="ARBA" id="ARBA00013673"/>
    </source>
</evidence>
<name>A0A657Q4Y5_9GAMM</name>
<dbReference type="NCBIfam" id="TIGR00046">
    <property type="entry name" value="RsmE family RNA methyltransferase"/>
    <property type="match status" value="1"/>
</dbReference>
<proteinExistence type="inferred from homology"/>
<protein>
    <recommendedName>
        <fullName evidence="4 12">Ribosomal RNA small subunit methyltransferase E</fullName>
        <ecNumber evidence="3 12">2.1.1.193</ecNumber>
    </recommendedName>
</protein>
<dbReference type="Pfam" id="PF04452">
    <property type="entry name" value="Methyltrans_RNA"/>
    <property type="match status" value="1"/>
</dbReference>
<dbReference type="SUPFAM" id="SSF75217">
    <property type="entry name" value="alpha/beta knot"/>
    <property type="match status" value="1"/>
</dbReference>
<evidence type="ECO:0000256" key="12">
    <source>
        <dbReference type="PIRNR" id="PIRNR015601"/>
    </source>
</evidence>
<comment type="similarity">
    <text evidence="2 12">Belongs to the RNA methyltransferase RsmE family.</text>
</comment>
<dbReference type="GO" id="GO:0070042">
    <property type="term" value="F:rRNA (uridine-N3-)-methyltransferase activity"/>
    <property type="evidence" value="ECO:0007669"/>
    <property type="project" value="TreeGrafter"/>
</dbReference>
<dbReference type="InterPro" id="IPR029028">
    <property type="entry name" value="Alpha/beta_knot_MTases"/>
</dbReference>
<dbReference type="Gene3D" id="2.40.240.20">
    <property type="entry name" value="Hypothetical PUA domain-like, domain 1"/>
    <property type="match status" value="1"/>
</dbReference>
<dbReference type="NCBIfam" id="NF008692">
    <property type="entry name" value="PRK11713.1-5"/>
    <property type="match status" value="1"/>
</dbReference>
<dbReference type="InterPro" id="IPR046886">
    <property type="entry name" value="RsmE_MTase_dom"/>
</dbReference>
<evidence type="ECO:0000256" key="3">
    <source>
        <dbReference type="ARBA" id="ARBA00012328"/>
    </source>
</evidence>
<keyword evidence="8 12" id="KW-0808">Transferase</keyword>
<dbReference type="InterPro" id="IPR029026">
    <property type="entry name" value="tRNA_m1G_MTases_N"/>
</dbReference>
<evidence type="ECO:0000256" key="8">
    <source>
        <dbReference type="ARBA" id="ARBA00022679"/>
    </source>
</evidence>
<feature type="domain" description="Ribosomal RNA small subunit methyltransferase E methyltransferase" evidence="13">
    <location>
        <begin position="76"/>
        <end position="236"/>
    </location>
</feature>
<sequence length="250" mass="27256">MRRPRIHTPQPLCSGERLELEEGAARHLLQVLRLQRGAPLTLFNGDGDEYAAQISDTSRRRVEVRVGASLDPEPEPALRIHLGIGISKGERMDFAVQKATELGVDAITPLLTERCVVRLNHQRMAKRLDHWHQIAIAACEQCGRARLPRIHDTLDLSAWLGTTGPTPGILLDHRATGTLGRLPPPGPGVRLLVGPEGGLSEPECRRAGEHGFTGIRLGPRVLRTETAPLAAIAAMQTLWGDFRQPAPGVS</sequence>
<comment type="function">
    <text evidence="10 12">Specifically methylates the N3 position of the uracil ring of uridine 1498 (m3U1498) in 16S rRNA. Acts on the fully assembled 30S ribosomal subunit.</text>
</comment>
<evidence type="ECO:0000256" key="2">
    <source>
        <dbReference type="ARBA" id="ARBA00005528"/>
    </source>
</evidence>
<evidence type="ECO:0000313" key="15">
    <source>
        <dbReference type="EMBL" id="PUE01747.1"/>
    </source>
</evidence>
<evidence type="ECO:0000256" key="9">
    <source>
        <dbReference type="ARBA" id="ARBA00022691"/>
    </source>
</evidence>
<dbReference type="PANTHER" id="PTHR30027">
    <property type="entry name" value="RIBOSOMAL RNA SMALL SUBUNIT METHYLTRANSFERASE E"/>
    <property type="match status" value="1"/>
</dbReference>
<comment type="subcellular location">
    <subcellularLocation>
        <location evidence="1 12">Cytoplasm</location>
    </subcellularLocation>
</comment>
<dbReference type="EMBL" id="PQCO01000195">
    <property type="protein sequence ID" value="PUE01747.1"/>
    <property type="molecule type" value="Genomic_DNA"/>
</dbReference>
<dbReference type="PIRSF" id="PIRSF015601">
    <property type="entry name" value="MTase_slr0722"/>
    <property type="match status" value="1"/>
</dbReference>
<dbReference type="GO" id="GO:0070475">
    <property type="term" value="P:rRNA base methylation"/>
    <property type="evidence" value="ECO:0007669"/>
    <property type="project" value="TreeGrafter"/>
</dbReference>
<dbReference type="PANTHER" id="PTHR30027:SF3">
    <property type="entry name" value="16S RRNA (URACIL(1498)-N(3))-METHYLTRANSFERASE"/>
    <property type="match status" value="1"/>
</dbReference>
<evidence type="ECO:0000256" key="6">
    <source>
        <dbReference type="ARBA" id="ARBA00022552"/>
    </source>
</evidence>
<evidence type="ECO:0000313" key="16">
    <source>
        <dbReference type="Proteomes" id="UP000250928"/>
    </source>
</evidence>
<comment type="catalytic activity">
    <reaction evidence="11 12">
        <text>uridine(1498) in 16S rRNA + S-adenosyl-L-methionine = N(3)-methyluridine(1498) in 16S rRNA + S-adenosyl-L-homocysteine + H(+)</text>
        <dbReference type="Rhea" id="RHEA:42920"/>
        <dbReference type="Rhea" id="RHEA-COMP:10283"/>
        <dbReference type="Rhea" id="RHEA-COMP:10284"/>
        <dbReference type="ChEBI" id="CHEBI:15378"/>
        <dbReference type="ChEBI" id="CHEBI:57856"/>
        <dbReference type="ChEBI" id="CHEBI:59789"/>
        <dbReference type="ChEBI" id="CHEBI:65315"/>
        <dbReference type="ChEBI" id="CHEBI:74502"/>
        <dbReference type="EC" id="2.1.1.193"/>
    </reaction>
</comment>
<dbReference type="Pfam" id="PF20260">
    <property type="entry name" value="PUA_4"/>
    <property type="match status" value="1"/>
</dbReference>
<evidence type="ECO:0000259" key="13">
    <source>
        <dbReference type="Pfam" id="PF04452"/>
    </source>
</evidence>
<dbReference type="InterPro" id="IPR006700">
    <property type="entry name" value="RsmE"/>
</dbReference>
<dbReference type="CDD" id="cd18084">
    <property type="entry name" value="RsmE-like"/>
    <property type="match status" value="1"/>
</dbReference>
<dbReference type="SUPFAM" id="SSF88697">
    <property type="entry name" value="PUA domain-like"/>
    <property type="match status" value="1"/>
</dbReference>
<keyword evidence="5 12" id="KW-0963">Cytoplasm</keyword>
<dbReference type="InterPro" id="IPR046887">
    <property type="entry name" value="RsmE_PUA-like"/>
</dbReference>
<comment type="caution">
    <text evidence="15">The sequence shown here is derived from an EMBL/GenBank/DDBJ whole genome shotgun (WGS) entry which is preliminary data.</text>
</comment>
<accession>A0A657Q4Y5</accession>
<evidence type="ECO:0000256" key="7">
    <source>
        <dbReference type="ARBA" id="ARBA00022603"/>
    </source>
</evidence>
<evidence type="ECO:0000256" key="10">
    <source>
        <dbReference type="ARBA" id="ARBA00025699"/>
    </source>
</evidence>
<evidence type="ECO:0000256" key="5">
    <source>
        <dbReference type="ARBA" id="ARBA00022490"/>
    </source>
</evidence>
<gene>
    <name evidence="15" type="ORF">C3L24_07475</name>
</gene>
<feature type="domain" description="Ribosomal RNA small subunit methyltransferase E PUA-like" evidence="14">
    <location>
        <begin position="21"/>
        <end position="66"/>
    </location>
</feature>
<reference evidence="15 16" key="1">
    <citation type="submission" date="2018-01" db="EMBL/GenBank/DDBJ databases">
        <title>Novel co-symbiosis in the lucinid bivalve Phacoides pectinatus.</title>
        <authorList>
            <person name="Lim S.J."/>
            <person name="Davis B.G."/>
            <person name="Gill D.E."/>
            <person name="Engel A.S."/>
            <person name="Anderson L.C."/>
            <person name="Campbell B.J."/>
        </authorList>
    </citation>
    <scope>NUCLEOTIDE SEQUENCE [LARGE SCALE GENOMIC DNA]</scope>
    <source>
        <strain evidence="15">N3_P5</strain>
    </source>
</reference>